<gene>
    <name evidence="6" type="ORF">GJU40_07625</name>
</gene>
<evidence type="ECO:0000256" key="2">
    <source>
        <dbReference type="ARBA" id="ARBA00023125"/>
    </source>
</evidence>
<dbReference type="Proteomes" id="UP000448867">
    <property type="component" value="Unassembled WGS sequence"/>
</dbReference>
<sequence length="205" mass="23170">MILTNVRKEGDSMTIDKIKQAAVLHFSQKGYEGASLADIAADAGIKKQSLYTYFQSKDQLFLHTIDDVVKAEIQFIDSSLKNNSDSSGEEILYALLGNFRNKFHTANETRFLLRICFFPPEHLHSSVMEKSYLYLDSFESKLSAFMAQRLEKPQAAEEAAIAFLSVFDAAMLELLYGGEKRFERRVAALWPFYLHGLHALGGTLK</sequence>
<evidence type="ECO:0000313" key="6">
    <source>
        <dbReference type="EMBL" id="MRX72040.1"/>
    </source>
</evidence>
<evidence type="ECO:0000256" key="3">
    <source>
        <dbReference type="ARBA" id="ARBA00023163"/>
    </source>
</evidence>
<proteinExistence type="predicted"/>
<feature type="domain" description="HTH tetR-type" evidence="5">
    <location>
        <begin position="12"/>
        <end position="72"/>
    </location>
</feature>
<feature type="DNA-binding region" description="H-T-H motif" evidence="4">
    <location>
        <begin position="35"/>
        <end position="54"/>
    </location>
</feature>
<keyword evidence="7" id="KW-1185">Reference proteome</keyword>
<dbReference type="PRINTS" id="PR00455">
    <property type="entry name" value="HTHTETR"/>
</dbReference>
<dbReference type="OrthoDB" id="509229at2"/>
<evidence type="ECO:0000256" key="4">
    <source>
        <dbReference type="PROSITE-ProRule" id="PRU00335"/>
    </source>
</evidence>
<dbReference type="InterPro" id="IPR009057">
    <property type="entry name" value="Homeodomain-like_sf"/>
</dbReference>
<protein>
    <submittedName>
        <fullName evidence="6">TetR family transcriptional regulator</fullName>
    </submittedName>
</protein>
<evidence type="ECO:0000259" key="5">
    <source>
        <dbReference type="PROSITE" id="PS50977"/>
    </source>
</evidence>
<dbReference type="EMBL" id="WKKI01000010">
    <property type="protein sequence ID" value="MRX72040.1"/>
    <property type="molecule type" value="Genomic_DNA"/>
</dbReference>
<name>A0A7X2IYJ8_9BACI</name>
<dbReference type="InterPro" id="IPR001647">
    <property type="entry name" value="HTH_TetR"/>
</dbReference>
<accession>A0A7X2IYJ8</accession>
<keyword evidence="1" id="KW-0805">Transcription regulation</keyword>
<comment type="caution">
    <text evidence="6">The sequence shown here is derived from an EMBL/GenBank/DDBJ whole genome shotgun (WGS) entry which is preliminary data.</text>
</comment>
<organism evidence="6 7">
    <name type="scientific">Metabacillus lacus</name>
    <dbReference type="NCBI Taxonomy" id="1983721"/>
    <lineage>
        <taxon>Bacteria</taxon>
        <taxon>Bacillati</taxon>
        <taxon>Bacillota</taxon>
        <taxon>Bacilli</taxon>
        <taxon>Bacillales</taxon>
        <taxon>Bacillaceae</taxon>
        <taxon>Metabacillus</taxon>
    </lineage>
</organism>
<keyword evidence="3" id="KW-0804">Transcription</keyword>
<dbReference type="PANTHER" id="PTHR47506:SF1">
    <property type="entry name" value="HTH-TYPE TRANSCRIPTIONAL REGULATOR YJDC"/>
    <property type="match status" value="1"/>
</dbReference>
<dbReference type="Gene3D" id="1.10.10.60">
    <property type="entry name" value="Homeodomain-like"/>
    <property type="match status" value="1"/>
</dbReference>
<keyword evidence="2 4" id="KW-0238">DNA-binding</keyword>
<evidence type="ECO:0000256" key="1">
    <source>
        <dbReference type="ARBA" id="ARBA00023015"/>
    </source>
</evidence>
<dbReference type="AlphaFoldDB" id="A0A7X2IYJ8"/>
<dbReference type="PANTHER" id="PTHR47506">
    <property type="entry name" value="TRANSCRIPTIONAL REGULATORY PROTEIN"/>
    <property type="match status" value="1"/>
</dbReference>
<dbReference type="SUPFAM" id="SSF46689">
    <property type="entry name" value="Homeodomain-like"/>
    <property type="match status" value="1"/>
</dbReference>
<reference evidence="6 7" key="1">
    <citation type="submission" date="2019-11" db="EMBL/GenBank/DDBJ databases">
        <title>Bacillus lacus genome.</title>
        <authorList>
            <person name="Allen C.J."/>
            <person name="Newman J.D."/>
        </authorList>
    </citation>
    <scope>NUCLEOTIDE SEQUENCE [LARGE SCALE GENOMIC DNA]</scope>
    <source>
        <strain evidence="6 7">KCTC 33946</strain>
    </source>
</reference>
<dbReference type="Pfam" id="PF00440">
    <property type="entry name" value="TetR_N"/>
    <property type="match status" value="1"/>
</dbReference>
<dbReference type="GO" id="GO:0003677">
    <property type="term" value="F:DNA binding"/>
    <property type="evidence" value="ECO:0007669"/>
    <property type="project" value="UniProtKB-UniRule"/>
</dbReference>
<evidence type="ECO:0000313" key="7">
    <source>
        <dbReference type="Proteomes" id="UP000448867"/>
    </source>
</evidence>
<dbReference type="Gene3D" id="1.10.357.10">
    <property type="entry name" value="Tetracycline Repressor, domain 2"/>
    <property type="match status" value="1"/>
</dbReference>
<dbReference type="PROSITE" id="PS50977">
    <property type="entry name" value="HTH_TETR_2"/>
    <property type="match status" value="1"/>
</dbReference>